<gene>
    <name evidence="2" type="ORF">EYW49_19605</name>
</gene>
<dbReference type="RefSeq" id="WP_131311324.1">
    <property type="nucleotide sequence ID" value="NZ_SJFN01000039.1"/>
</dbReference>
<dbReference type="InterPro" id="IPR000182">
    <property type="entry name" value="GNAT_dom"/>
</dbReference>
<dbReference type="CDD" id="cd04301">
    <property type="entry name" value="NAT_SF"/>
    <property type="match status" value="1"/>
</dbReference>
<dbReference type="InterPro" id="IPR016181">
    <property type="entry name" value="Acyl_CoA_acyltransferase"/>
</dbReference>
<accession>A0A4Q9VHS1</accession>
<dbReference type="AlphaFoldDB" id="A0A4Q9VHS1"/>
<feature type="domain" description="N-acetyltransferase" evidence="1">
    <location>
        <begin position="4"/>
        <end position="163"/>
    </location>
</feature>
<evidence type="ECO:0000313" key="2">
    <source>
        <dbReference type="EMBL" id="TBW33807.1"/>
    </source>
</evidence>
<comment type="caution">
    <text evidence="2">The sequence shown here is derived from an EMBL/GenBank/DDBJ whole genome shotgun (WGS) entry which is preliminary data.</text>
</comment>
<sequence>MSVRVVRAVTETELDHVRHLMRAFVRWHRERHPDELALIDSYFDEAAFSAELAALPGKYAPPSGSLLLADVDGAPAGCVALHDLGSGFCEMKRMFVPESFRGRGVGSALASQILTDARDAGYRLMRLDTSIRQAEAIRLYERSGFRRVPAYYPVSPRMAEWLVFFERSL</sequence>
<evidence type="ECO:0000259" key="1">
    <source>
        <dbReference type="PROSITE" id="PS51186"/>
    </source>
</evidence>
<dbReference type="PROSITE" id="PS51186">
    <property type="entry name" value="GNAT"/>
    <property type="match status" value="1"/>
</dbReference>
<dbReference type="Gene3D" id="3.40.630.30">
    <property type="match status" value="1"/>
</dbReference>
<dbReference type="InterPro" id="IPR052777">
    <property type="entry name" value="Acetyltransferase_Enz"/>
</dbReference>
<dbReference type="OrthoDB" id="2436196at2"/>
<keyword evidence="2" id="KW-0808">Transferase</keyword>
<dbReference type="Proteomes" id="UP000292781">
    <property type="component" value="Unassembled WGS sequence"/>
</dbReference>
<dbReference type="GO" id="GO:0016747">
    <property type="term" value="F:acyltransferase activity, transferring groups other than amino-acyl groups"/>
    <property type="evidence" value="ECO:0007669"/>
    <property type="project" value="InterPro"/>
</dbReference>
<reference evidence="2 3" key="1">
    <citation type="submission" date="2019-02" db="EMBL/GenBank/DDBJ databases">
        <title>Siculibacillus lacustris gen. nov., sp. nov., a new rosette-forming bacterium isolated from a freshwater crater lake (Lake St. Ana, Romania).</title>
        <authorList>
            <person name="Felfoldi T."/>
            <person name="Marton Z."/>
            <person name="Szabo A."/>
            <person name="Mentes A."/>
            <person name="Boka K."/>
            <person name="Marialigeti K."/>
            <person name="Mathe I."/>
            <person name="Koncz M."/>
            <person name="Schumann P."/>
            <person name="Toth E."/>
        </authorList>
    </citation>
    <scope>NUCLEOTIDE SEQUENCE [LARGE SCALE GENOMIC DNA]</scope>
    <source>
        <strain evidence="2 3">SA-279</strain>
    </source>
</reference>
<proteinExistence type="predicted"/>
<dbReference type="Pfam" id="PF00583">
    <property type="entry name" value="Acetyltransf_1"/>
    <property type="match status" value="1"/>
</dbReference>
<keyword evidence="3" id="KW-1185">Reference proteome</keyword>
<dbReference type="EMBL" id="SJFN01000039">
    <property type="protein sequence ID" value="TBW33807.1"/>
    <property type="molecule type" value="Genomic_DNA"/>
</dbReference>
<dbReference type="PANTHER" id="PTHR43305">
    <property type="entry name" value="FAMILY N-ACETYLTRANSFERASE, PUTATIVE (AFU_ORTHOLOGUE AFUA_2G01380)-RELATED"/>
    <property type="match status" value="1"/>
</dbReference>
<protein>
    <submittedName>
        <fullName evidence="2">GNAT family N-acetyltransferase</fullName>
    </submittedName>
</protein>
<name>A0A4Q9VHS1_9HYPH</name>
<dbReference type="SUPFAM" id="SSF55729">
    <property type="entry name" value="Acyl-CoA N-acyltransferases (Nat)"/>
    <property type="match status" value="1"/>
</dbReference>
<evidence type="ECO:0000313" key="3">
    <source>
        <dbReference type="Proteomes" id="UP000292781"/>
    </source>
</evidence>
<organism evidence="2 3">
    <name type="scientific">Siculibacillus lacustris</name>
    <dbReference type="NCBI Taxonomy" id="1549641"/>
    <lineage>
        <taxon>Bacteria</taxon>
        <taxon>Pseudomonadati</taxon>
        <taxon>Pseudomonadota</taxon>
        <taxon>Alphaproteobacteria</taxon>
        <taxon>Hyphomicrobiales</taxon>
        <taxon>Ancalomicrobiaceae</taxon>
        <taxon>Siculibacillus</taxon>
    </lineage>
</organism>
<dbReference type="PANTHER" id="PTHR43305:SF1">
    <property type="entry name" value="FAMILY N-ACETYLTRANSFERASE, PUTATIVE (AFU_ORTHOLOGUE AFUA_2G01380)-RELATED"/>
    <property type="match status" value="1"/>
</dbReference>